<sequence length="311" mass="32045">MATGRAAGERVERARAVSALIGTDAAAHGAFDRAYAGRGEALDALSALIRGEAADPERNATLDRHRRSAFARPAGPAAEAAATAALVALRREVEWSDADSAALDRAIAVVLERDAERRGTERAATDRAAAAPAAASESAAPQPRRWVRPVLASLIIVAAIAVGVGVGVGVGGTTLLAGALPGPGAVDASPSPITYFRDPAARDTETIGDTEAADRWFRSEQTTEDAYPVPFDGIDPGSTRLVHTGTDGWRAWVGRSENSEYCLLAYSDSDGSGASSCIVAEGFAQTGASMSAGGITLTWTGADLTVETSRR</sequence>
<gene>
    <name evidence="3" type="ORF">BHD05_01405</name>
</gene>
<dbReference type="KEGG" id="mant:BHD05_01405"/>
<proteinExistence type="predicted"/>
<organism evidence="3 4">
    <name type="scientific">Marisediminicola antarctica</name>
    <dbReference type="NCBI Taxonomy" id="674079"/>
    <lineage>
        <taxon>Bacteria</taxon>
        <taxon>Bacillati</taxon>
        <taxon>Actinomycetota</taxon>
        <taxon>Actinomycetes</taxon>
        <taxon>Micrococcales</taxon>
        <taxon>Microbacteriaceae</taxon>
        <taxon>Marisediminicola</taxon>
    </lineage>
</organism>
<reference evidence="3 4" key="1">
    <citation type="submission" date="2016-09" db="EMBL/GenBank/DDBJ databases">
        <title>Complete genome sequence of microbes from the polar regions.</title>
        <authorList>
            <person name="Liao L."/>
            <person name="Chen B."/>
        </authorList>
    </citation>
    <scope>NUCLEOTIDE SEQUENCE [LARGE SCALE GENOMIC DNA]</scope>
    <source>
        <strain evidence="3 4">ZS314</strain>
    </source>
</reference>
<evidence type="ECO:0000256" key="2">
    <source>
        <dbReference type="SAM" id="Phobius"/>
    </source>
</evidence>
<accession>A0A7L5ADZ2</accession>
<dbReference type="AlphaFoldDB" id="A0A7L5ADZ2"/>
<evidence type="ECO:0000256" key="1">
    <source>
        <dbReference type="SAM" id="MobiDB-lite"/>
    </source>
</evidence>
<keyword evidence="2" id="KW-0812">Transmembrane</keyword>
<feature type="region of interest" description="Disordered" evidence="1">
    <location>
        <begin position="118"/>
        <end position="141"/>
    </location>
</feature>
<dbReference type="OrthoDB" id="9824370at2"/>
<evidence type="ECO:0000313" key="3">
    <source>
        <dbReference type="EMBL" id="QHO68488.1"/>
    </source>
</evidence>
<keyword evidence="2" id="KW-1133">Transmembrane helix</keyword>
<feature type="compositionally biased region" description="Low complexity" evidence="1">
    <location>
        <begin position="126"/>
        <end position="141"/>
    </location>
</feature>
<keyword evidence="4" id="KW-1185">Reference proteome</keyword>
<keyword evidence="2" id="KW-0472">Membrane</keyword>
<protein>
    <submittedName>
        <fullName evidence="3">Uncharacterized protein</fullName>
    </submittedName>
</protein>
<dbReference type="RefSeq" id="WP_161884848.1">
    <property type="nucleotide sequence ID" value="NZ_CP017146.1"/>
</dbReference>
<name>A0A7L5ADZ2_9MICO</name>
<dbReference type="EMBL" id="CP017146">
    <property type="protein sequence ID" value="QHO68488.1"/>
    <property type="molecule type" value="Genomic_DNA"/>
</dbReference>
<evidence type="ECO:0000313" key="4">
    <source>
        <dbReference type="Proteomes" id="UP000464507"/>
    </source>
</evidence>
<dbReference type="Proteomes" id="UP000464507">
    <property type="component" value="Chromosome"/>
</dbReference>
<feature type="transmembrane region" description="Helical" evidence="2">
    <location>
        <begin position="150"/>
        <end position="171"/>
    </location>
</feature>